<protein>
    <submittedName>
        <fullName evidence="1">Uncharacterized protein</fullName>
    </submittedName>
</protein>
<evidence type="ECO:0000313" key="1">
    <source>
        <dbReference type="EMBL" id="GAA4287928.1"/>
    </source>
</evidence>
<accession>A0ABP8EVE7</accession>
<evidence type="ECO:0000313" key="2">
    <source>
        <dbReference type="Proteomes" id="UP001499841"/>
    </source>
</evidence>
<organism evidence="1 2">
    <name type="scientific">Georgenia daeguensis</name>
    <dbReference type="NCBI Taxonomy" id="908355"/>
    <lineage>
        <taxon>Bacteria</taxon>
        <taxon>Bacillati</taxon>
        <taxon>Actinomycetota</taxon>
        <taxon>Actinomycetes</taxon>
        <taxon>Micrococcales</taxon>
        <taxon>Bogoriellaceae</taxon>
        <taxon>Georgenia</taxon>
    </lineage>
</organism>
<dbReference type="EMBL" id="BAABBA010000010">
    <property type="protein sequence ID" value="GAA4287928.1"/>
    <property type="molecule type" value="Genomic_DNA"/>
</dbReference>
<proteinExistence type="predicted"/>
<comment type="caution">
    <text evidence="1">The sequence shown here is derived from an EMBL/GenBank/DDBJ whole genome shotgun (WGS) entry which is preliminary data.</text>
</comment>
<name>A0ABP8EVE7_9MICO</name>
<sequence>MTAVRDLPFAHRFTLHGGGPHLGHVDVEAVAPLTADGVSTFVRYRDAVATRYGYVVSRWAVDREGAVEAEVLLYAVDGDADGSPPRHHPSEDRRLRQIAELAAATDPAAALVPSAATSAAPSAEIWVRADGGGPVPAALEPSDRLDGVTRVRVLGVGVVPQDTVLLLARPGLAEEAADGPVDAEVHACTYRDEEKVAAKVRSGRGRPAARLTFGTLEQLTEGPAR</sequence>
<dbReference type="RefSeq" id="WP_345041201.1">
    <property type="nucleotide sequence ID" value="NZ_BAABBA010000010.1"/>
</dbReference>
<dbReference type="Proteomes" id="UP001499841">
    <property type="component" value="Unassembled WGS sequence"/>
</dbReference>
<keyword evidence="2" id="KW-1185">Reference proteome</keyword>
<reference evidence="2" key="1">
    <citation type="journal article" date="2019" name="Int. J. Syst. Evol. Microbiol.">
        <title>The Global Catalogue of Microorganisms (GCM) 10K type strain sequencing project: providing services to taxonomists for standard genome sequencing and annotation.</title>
        <authorList>
            <consortium name="The Broad Institute Genomics Platform"/>
            <consortium name="The Broad Institute Genome Sequencing Center for Infectious Disease"/>
            <person name="Wu L."/>
            <person name="Ma J."/>
        </authorList>
    </citation>
    <scope>NUCLEOTIDE SEQUENCE [LARGE SCALE GENOMIC DNA]</scope>
    <source>
        <strain evidence="2">JCM 17459</strain>
    </source>
</reference>
<gene>
    <name evidence="1" type="ORF">GCM10022262_22880</name>
</gene>